<name>A0ABD3T7P9_SINWO</name>
<keyword evidence="2" id="KW-1185">Reference proteome</keyword>
<dbReference type="AlphaFoldDB" id="A0ABD3T7P9"/>
<dbReference type="Proteomes" id="UP001634394">
    <property type="component" value="Unassembled WGS sequence"/>
</dbReference>
<protein>
    <submittedName>
        <fullName evidence="1">Uncharacterized protein</fullName>
    </submittedName>
</protein>
<gene>
    <name evidence="1" type="ORF">ACJMK2_024251</name>
</gene>
<evidence type="ECO:0000313" key="2">
    <source>
        <dbReference type="Proteomes" id="UP001634394"/>
    </source>
</evidence>
<reference evidence="1 2" key="1">
    <citation type="submission" date="2024-11" db="EMBL/GenBank/DDBJ databases">
        <title>Chromosome-level genome assembly of the freshwater bivalve Anodonta woodiana.</title>
        <authorList>
            <person name="Chen X."/>
        </authorList>
    </citation>
    <scope>NUCLEOTIDE SEQUENCE [LARGE SCALE GENOMIC DNA]</scope>
    <source>
        <strain evidence="1">MN2024</strain>
        <tissue evidence="1">Gills</tissue>
    </source>
</reference>
<feature type="non-terminal residue" evidence="1">
    <location>
        <position position="325"/>
    </location>
</feature>
<comment type="caution">
    <text evidence="1">The sequence shown here is derived from an EMBL/GenBank/DDBJ whole genome shotgun (WGS) entry which is preliminary data.</text>
</comment>
<organism evidence="1 2">
    <name type="scientific">Sinanodonta woodiana</name>
    <name type="common">Chinese pond mussel</name>
    <name type="synonym">Anodonta woodiana</name>
    <dbReference type="NCBI Taxonomy" id="1069815"/>
    <lineage>
        <taxon>Eukaryota</taxon>
        <taxon>Metazoa</taxon>
        <taxon>Spiralia</taxon>
        <taxon>Lophotrochozoa</taxon>
        <taxon>Mollusca</taxon>
        <taxon>Bivalvia</taxon>
        <taxon>Autobranchia</taxon>
        <taxon>Heteroconchia</taxon>
        <taxon>Palaeoheterodonta</taxon>
        <taxon>Unionida</taxon>
        <taxon>Unionoidea</taxon>
        <taxon>Unionidae</taxon>
        <taxon>Unioninae</taxon>
        <taxon>Sinanodonta</taxon>
    </lineage>
</organism>
<evidence type="ECO:0000313" key="1">
    <source>
        <dbReference type="EMBL" id="KAL3832621.1"/>
    </source>
</evidence>
<dbReference type="EMBL" id="JBJQND010000019">
    <property type="protein sequence ID" value="KAL3832621.1"/>
    <property type="molecule type" value="Genomic_DNA"/>
</dbReference>
<proteinExistence type="predicted"/>
<accession>A0ABD3T7P9</accession>
<sequence length="325" mass="38508">MPGHVIQWTGKRQRGSHIFKYYARTCGTIDWYTTKRKSHIQTLCQDIWYNGLVHHKEEVTYPNTMPGHMVQWTGTPQRGSHISKHYARTYGTMDWYTTKRKSHIQTLCQDNWYNGLVHHKEEVTFPNTMPGQLVQWTGTPQRGSHISKHYARTYGTMDWYTTKRKLHIQTLCQDIWYNGLVHHKEEVTYPNTMPGHMVQWTGTPQRGSHISKHYARAYGTMDWYTTKRKSHIQTLCQDIWYNGLVHHKEEVTYPNTMPGQLVQWTGTPQRGSHISKHYARTYGTMDWYTTKRKSHIQTLCQDIWYNGLVHHKEEVTYPNTMPGHM</sequence>